<organism evidence="1 2">
    <name type="scientific">Vitis vinifera</name>
    <name type="common">Grape</name>
    <dbReference type="NCBI Taxonomy" id="29760"/>
    <lineage>
        <taxon>Eukaryota</taxon>
        <taxon>Viridiplantae</taxon>
        <taxon>Streptophyta</taxon>
        <taxon>Embryophyta</taxon>
        <taxon>Tracheophyta</taxon>
        <taxon>Spermatophyta</taxon>
        <taxon>Magnoliopsida</taxon>
        <taxon>eudicotyledons</taxon>
        <taxon>Gunneridae</taxon>
        <taxon>Pentapetalae</taxon>
        <taxon>rosids</taxon>
        <taxon>Vitales</taxon>
        <taxon>Vitaceae</taxon>
        <taxon>Viteae</taxon>
        <taxon>Vitis</taxon>
    </lineage>
</organism>
<dbReference type="EMBL" id="QGNW01001663">
    <property type="protein sequence ID" value="RVW33831.1"/>
    <property type="molecule type" value="Genomic_DNA"/>
</dbReference>
<proteinExistence type="predicted"/>
<evidence type="ECO:0000313" key="2">
    <source>
        <dbReference type="Proteomes" id="UP000288805"/>
    </source>
</evidence>
<dbReference type="AlphaFoldDB" id="A0A438DEJ8"/>
<reference evidence="1 2" key="1">
    <citation type="journal article" date="2018" name="PLoS Genet.">
        <title>Population sequencing reveals clonal diversity and ancestral inbreeding in the grapevine cultivar Chardonnay.</title>
        <authorList>
            <person name="Roach M.J."/>
            <person name="Johnson D.L."/>
            <person name="Bohlmann J."/>
            <person name="van Vuuren H.J."/>
            <person name="Jones S.J."/>
            <person name="Pretorius I.S."/>
            <person name="Schmidt S.A."/>
            <person name="Borneman A.R."/>
        </authorList>
    </citation>
    <scope>NUCLEOTIDE SEQUENCE [LARGE SCALE GENOMIC DNA]</scope>
    <source>
        <strain evidence="2">cv. Chardonnay</strain>
        <tissue evidence="1">Leaf</tissue>
    </source>
</reference>
<protein>
    <submittedName>
        <fullName evidence="1">Uncharacterized protein</fullName>
    </submittedName>
</protein>
<gene>
    <name evidence="1" type="ORF">CK203_089083</name>
</gene>
<name>A0A438DEJ8_VITVI</name>
<dbReference type="Proteomes" id="UP000288805">
    <property type="component" value="Unassembled WGS sequence"/>
</dbReference>
<accession>A0A438DEJ8</accession>
<evidence type="ECO:0000313" key="1">
    <source>
        <dbReference type="EMBL" id="RVW33831.1"/>
    </source>
</evidence>
<comment type="caution">
    <text evidence="1">The sequence shown here is derived from an EMBL/GenBank/DDBJ whole genome shotgun (WGS) entry which is preliminary data.</text>
</comment>
<sequence>MSSPDFTANCGSILPRKNHKCLVDLATSHNMITDLSNLSINSEYDGTDEVDRITGVILLKGECEDGVYPFSEHLPPTPKCHCYVHERTTPDGWHN</sequence>